<dbReference type="RefSeq" id="WP_263745176.1">
    <property type="nucleotide sequence ID" value="NZ_JAOWRF010000136.1"/>
</dbReference>
<gene>
    <name evidence="11" type="ORF">OGM63_08965</name>
</gene>
<dbReference type="InterPro" id="IPR018087">
    <property type="entry name" value="Glyco_hydro_5_CS"/>
</dbReference>
<sequence length="400" mass="45417">MINLSIQRLKSILQRSFTVKIAIGFILVLLSTNLYLFSPQFPSSTEAAATNIILPLSTRGSQIVDAKGKIVMLRGINWFGIEVNTHAPHGLWSRDYKDMLAQIKSLGYNFIRLPYSVEALRSQNISGINFSIGANKDFQGKTPLEVMDLVIQEAQSQGLLILLDSHCLQDDRISELWYGDGFTEKDWIDTWTMLANRYKKYTNIIGADLKNEPHGSASWGTGNQATDWQLAAERAGNQILSINPNWLILVEGIEKNVPGQKQSNYFWGANLEGVRKYPVRLKIPKKLVYSPHEYGGSNVSWFADPIFPANLYQRWETGFNYIATQRIAPILIGEFGGYFVDNKSKEGIWQRFLVDYIAKKKLSFAYWCWNPNSKGTGGILLDDWRKINAPKQKLLNKLLK</sequence>
<evidence type="ECO:0000256" key="9">
    <source>
        <dbReference type="SAM" id="Phobius"/>
    </source>
</evidence>
<accession>A0ABT3AXC3</accession>
<evidence type="ECO:0000259" key="10">
    <source>
        <dbReference type="Pfam" id="PF00150"/>
    </source>
</evidence>
<evidence type="ECO:0000256" key="6">
    <source>
        <dbReference type="ARBA" id="ARBA00023295"/>
    </source>
</evidence>
<keyword evidence="9" id="KW-1133">Transmembrane helix</keyword>
<keyword evidence="7" id="KW-0624">Polysaccharide degradation</keyword>
<dbReference type="Proteomes" id="UP001526143">
    <property type="component" value="Unassembled WGS sequence"/>
</dbReference>
<evidence type="ECO:0000256" key="3">
    <source>
        <dbReference type="ARBA" id="ARBA00022801"/>
    </source>
</evidence>
<evidence type="ECO:0000256" key="1">
    <source>
        <dbReference type="ARBA" id="ARBA00000966"/>
    </source>
</evidence>
<dbReference type="GO" id="GO:0016787">
    <property type="term" value="F:hydrolase activity"/>
    <property type="evidence" value="ECO:0007669"/>
    <property type="project" value="UniProtKB-KW"/>
</dbReference>
<evidence type="ECO:0000256" key="8">
    <source>
        <dbReference type="RuleBase" id="RU361153"/>
    </source>
</evidence>
<evidence type="ECO:0000256" key="2">
    <source>
        <dbReference type="ARBA" id="ARBA00012601"/>
    </source>
</evidence>
<dbReference type="InterPro" id="IPR017853">
    <property type="entry name" value="GH"/>
</dbReference>
<dbReference type="InterPro" id="IPR001547">
    <property type="entry name" value="Glyco_hydro_5"/>
</dbReference>
<keyword evidence="4" id="KW-0136">Cellulose degradation</keyword>
<comment type="caution">
    <text evidence="11">The sequence shown here is derived from an EMBL/GenBank/DDBJ whole genome shotgun (WGS) entry which is preliminary data.</text>
</comment>
<evidence type="ECO:0000256" key="7">
    <source>
        <dbReference type="ARBA" id="ARBA00023326"/>
    </source>
</evidence>
<dbReference type="EC" id="3.2.1.4" evidence="2"/>
<keyword evidence="5" id="KW-0119">Carbohydrate metabolism</keyword>
<feature type="domain" description="Glycoside hydrolase family 5" evidence="10">
    <location>
        <begin position="64"/>
        <end position="373"/>
    </location>
</feature>
<dbReference type="EMBL" id="JAOWRF010000136">
    <property type="protein sequence ID" value="MCV3213655.1"/>
    <property type="molecule type" value="Genomic_DNA"/>
</dbReference>
<feature type="transmembrane region" description="Helical" evidence="9">
    <location>
        <begin position="21"/>
        <end position="38"/>
    </location>
</feature>
<dbReference type="Pfam" id="PF00150">
    <property type="entry name" value="Cellulase"/>
    <property type="match status" value="1"/>
</dbReference>
<reference evidence="11 12" key="1">
    <citation type="submission" date="2022-10" db="EMBL/GenBank/DDBJ databases">
        <title>Identification of biosynthetic pathway for the production of the potent trypsin inhibitor radiosumin.</title>
        <authorList>
            <person name="Fewer D.P."/>
            <person name="Delbaje E."/>
            <person name="Ouyang X."/>
            <person name="Agostino P.D."/>
            <person name="Wahlsten M."/>
            <person name="Jokela J."/>
            <person name="Permi P."/>
            <person name="Haapaniemi E."/>
            <person name="Koistinen H."/>
        </authorList>
    </citation>
    <scope>NUCLEOTIDE SEQUENCE [LARGE SCALE GENOMIC DNA]</scope>
    <source>
        <strain evidence="11 12">NIES-515</strain>
    </source>
</reference>
<dbReference type="PROSITE" id="PS00659">
    <property type="entry name" value="GLYCOSYL_HYDROL_F5"/>
    <property type="match status" value="1"/>
</dbReference>
<evidence type="ECO:0000313" key="11">
    <source>
        <dbReference type="EMBL" id="MCV3213655.1"/>
    </source>
</evidence>
<keyword evidence="3 8" id="KW-0378">Hydrolase</keyword>
<comment type="catalytic activity">
    <reaction evidence="1">
        <text>Endohydrolysis of (1-&gt;4)-beta-D-glucosidic linkages in cellulose, lichenin and cereal beta-D-glucans.</text>
        <dbReference type="EC" id="3.2.1.4"/>
    </reaction>
</comment>
<dbReference type="PANTHER" id="PTHR35923">
    <property type="entry name" value="MAJOR EXTRACELLULAR ENDOGLUCANASE"/>
    <property type="match status" value="1"/>
</dbReference>
<name>A0ABT3AXC3_9CYAN</name>
<evidence type="ECO:0000256" key="5">
    <source>
        <dbReference type="ARBA" id="ARBA00023277"/>
    </source>
</evidence>
<keyword evidence="9" id="KW-0812">Transmembrane</keyword>
<dbReference type="SUPFAM" id="SSF51445">
    <property type="entry name" value="(Trans)glycosidases"/>
    <property type="match status" value="1"/>
</dbReference>
<dbReference type="Gene3D" id="3.20.20.80">
    <property type="entry name" value="Glycosidases"/>
    <property type="match status" value="1"/>
</dbReference>
<keyword evidence="6 8" id="KW-0326">Glycosidase</keyword>
<protein>
    <recommendedName>
        <fullName evidence="2">cellulase</fullName>
        <ecNumber evidence="2">3.2.1.4</ecNumber>
    </recommendedName>
</protein>
<comment type="similarity">
    <text evidence="8">Belongs to the glycosyl hydrolase 5 (cellulase A) family.</text>
</comment>
<dbReference type="PANTHER" id="PTHR35923:SF2">
    <property type="entry name" value="ENDOGLUCANASE"/>
    <property type="match status" value="1"/>
</dbReference>
<keyword evidence="12" id="KW-1185">Reference proteome</keyword>
<proteinExistence type="inferred from homology"/>
<evidence type="ECO:0000256" key="4">
    <source>
        <dbReference type="ARBA" id="ARBA00023001"/>
    </source>
</evidence>
<organism evidence="11 12">
    <name type="scientific">Plectonema radiosum NIES-515</name>
    <dbReference type="NCBI Taxonomy" id="2986073"/>
    <lineage>
        <taxon>Bacteria</taxon>
        <taxon>Bacillati</taxon>
        <taxon>Cyanobacteriota</taxon>
        <taxon>Cyanophyceae</taxon>
        <taxon>Oscillatoriophycideae</taxon>
        <taxon>Oscillatoriales</taxon>
        <taxon>Microcoleaceae</taxon>
        <taxon>Plectonema</taxon>
    </lineage>
</organism>
<keyword evidence="9" id="KW-0472">Membrane</keyword>
<evidence type="ECO:0000313" key="12">
    <source>
        <dbReference type="Proteomes" id="UP001526143"/>
    </source>
</evidence>